<keyword evidence="6 9" id="KW-0235">DNA replication</keyword>
<dbReference type="NCBIfam" id="TIGR00335">
    <property type="entry name" value="primase_sml"/>
    <property type="match status" value="1"/>
</dbReference>
<evidence type="ECO:0000256" key="1">
    <source>
        <dbReference type="ARBA" id="ARBA00009762"/>
    </source>
</evidence>
<dbReference type="AlphaFoldDB" id="A0A9Y1BTP4"/>
<dbReference type="Gene3D" id="3.90.920.10">
    <property type="entry name" value="DNA primase, PRIM domain"/>
    <property type="match status" value="1"/>
</dbReference>
<comment type="function">
    <text evidence="10">RNA polymerase that catalyzes the synthesis of short RNA molecules used as primers for DNA polymerase during DNA replication.</text>
</comment>
<dbReference type="InterPro" id="IPR002755">
    <property type="entry name" value="DNA_primase_S"/>
</dbReference>
<dbReference type="InterPro" id="IPR014052">
    <property type="entry name" value="DNA_primase_ssu_euk/arc"/>
</dbReference>
<dbReference type="EC" id="2.7.7.-" evidence="9"/>
<evidence type="ECO:0000256" key="10">
    <source>
        <dbReference type="RuleBase" id="RU004224"/>
    </source>
</evidence>
<evidence type="ECO:0000256" key="9">
    <source>
        <dbReference type="RuleBase" id="RU003514"/>
    </source>
</evidence>
<keyword evidence="5" id="KW-0548">Nucleotidyltransferase</keyword>
<proteinExistence type="inferred from homology"/>
<sequence length="337" mass="39838">MKQVLSKKHISEYYANHFDIDSIMPYIGLSDFKNREFGFVVEDNNKERFVRNISFDTSTMLKEYMVANNVKHAYIGAVYDKPPSNKNPIGKIKWIRRELIFDLDIDEYDEVRTCGCKGDEYCIDCWSLIQDAVIFIEKTMREDFGMKQIQWIFSGRRGVHGWILDRETQFYDQQVRIAILNYLTFVQGKTSGEKVDRVDALPTEAKPLRNRIYSLIAKSYLSHISPKELYEISKEIDAKISLKSLETIIKRVKMSKEFDYNSYNIIIPQNNNFREKLSQEMIYRRFPRIDRKVTMDTRRVSRMPYSIHGKTGKIAVEIKDILKFDPFNSPSVWEYVK</sequence>
<protein>
    <recommendedName>
        <fullName evidence="9">DNA primase</fullName>
        <ecNumber evidence="9">2.7.7.-</ecNumber>
    </recommendedName>
</protein>
<dbReference type="GO" id="GO:0003899">
    <property type="term" value="F:DNA-directed RNA polymerase activity"/>
    <property type="evidence" value="ECO:0007669"/>
    <property type="project" value="InterPro"/>
</dbReference>
<dbReference type="EMBL" id="CP084167">
    <property type="protein sequence ID" value="UJG44807.1"/>
    <property type="molecule type" value="Genomic_DNA"/>
</dbReference>
<reference evidence="11" key="1">
    <citation type="journal article" date="2022" name="Nat. Microbiol.">
        <title>Unique mobile elements and scalable gene flow at the prokaryote-eukaryote boundary revealed by circularized Asgard archaea genomes.</title>
        <authorList>
            <person name="Wu F."/>
            <person name="Speth D.R."/>
            <person name="Philosof A."/>
            <person name="Cremiere A."/>
            <person name="Narayanan A."/>
            <person name="Barco R.A."/>
            <person name="Connon S.A."/>
            <person name="Amend J.P."/>
            <person name="Antoshechkin I.A."/>
            <person name="Orphan V.J."/>
        </authorList>
    </citation>
    <scope>NUCLEOTIDE SEQUENCE</scope>
    <source>
        <strain evidence="11">PR6</strain>
    </source>
</reference>
<evidence type="ECO:0000313" key="11">
    <source>
        <dbReference type="EMBL" id="UJG44807.1"/>
    </source>
</evidence>
<dbReference type="PANTHER" id="PTHR10536">
    <property type="entry name" value="DNA PRIMASE SMALL SUBUNIT"/>
    <property type="match status" value="1"/>
</dbReference>
<dbReference type="GO" id="GO:0000428">
    <property type="term" value="C:DNA-directed RNA polymerase complex"/>
    <property type="evidence" value="ECO:0007669"/>
    <property type="project" value="UniProtKB-KW"/>
</dbReference>
<organism evidence="11">
    <name type="scientific">Candidatus Heimdallarchaeum endolithica</name>
    <dbReference type="NCBI Taxonomy" id="2876572"/>
    <lineage>
        <taxon>Archaea</taxon>
        <taxon>Promethearchaeati</taxon>
        <taxon>Candidatus Heimdallarchaeota</taxon>
        <taxon>Candidatus Heimdallarchaeia (ex Rinke et al. 2021) (nom. nud.)</taxon>
        <taxon>Candidatus Heimdallarchaeales</taxon>
        <taxon>Candidatus Heimdallarchaeaceae</taxon>
        <taxon>Candidatus Heimdallarchaeum</taxon>
    </lineage>
</organism>
<keyword evidence="2 9" id="KW-0240">DNA-directed RNA polymerase</keyword>
<keyword evidence="8" id="KW-0804">Transcription</keyword>
<dbReference type="GO" id="GO:0046872">
    <property type="term" value="F:metal ion binding"/>
    <property type="evidence" value="ECO:0007669"/>
    <property type="project" value="UniProtKB-KW"/>
</dbReference>
<evidence type="ECO:0000256" key="6">
    <source>
        <dbReference type="ARBA" id="ARBA00022705"/>
    </source>
</evidence>
<evidence type="ECO:0000256" key="8">
    <source>
        <dbReference type="ARBA" id="ARBA00023163"/>
    </source>
</evidence>
<evidence type="ECO:0000256" key="5">
    <source>
        <dbReference type="ARBA" id="ARBA00022695"/>
    </source>
</evidence>
<evidence type="ECO:0000256" key="7">
    <source>
        <dbReference type="ARBA" id="ARBA00022723"/>
    </source>
</evidence>
<evidence type="ECO:0000256" key="3">
    <source>
        <dbReference type="ARBA" id="ARBA00022515"/>
    </source>
</evidence>
<accession>A0A9Y1BTP4</accession>
<keyword evidence="4 9" id="KW-0808">Transferase</keyword>
<dbReference type="GO" id="GO:0006269">
    <property type="term" value="P:DNA replication, synthesis of primer"/>
    <property type="evidence" value="ECO:0007669"/>
    <property type="project" value="UniProtKB-KW"/>
</dbReference>
<comment type="similarity">
    <text evidence="1 9">Belongs to the eukaryotic-type primase small subunit family.</text>
</comment>
<evidence type="ECO:0000256" key="4">
    <source>
        <dbReference type="ARBA" id="ARBA00022679"/>
    </source>
</evidence>
<name>A0A9Y1BTP4_9ARCH</name>
<dbReference type="Proteomes" id="UP001200513">
    <property type="component" value="Chromosome"/>
</dbReference>
<keyword evidence="3 9" id="KW-0639">Primosome</keyword>
<dbReference type="GO" id="GO:1990077">
    <property type="term" value="C:primosome complex"/>
    <property type="evidence" value="ECO:0007669"/>
    <property type="project" value="UniProtKB-KW"/>
</dbReference>
<keyword evidence="7" id="KW-0479">Metal-binding</keyword>
<gene>
    <name evidence="11" type="primary">priS</name>
    <name evidence="11" type="ORF">K9W46_06385</name>
</gene>
<dbReference type="SUPFAM" id="SSF56747">
    <property type="entry name" value="Prim-pol domain"/>
    <property type="match status" value="1"/>
</dbReference>
<evidence type="ECO:0000256" key="2">
    <source>
        <dbReference type="ARBA" id="ARBA00022478"/>
    </source>
</evidence>
<dbReference type="Pfam" id="PF01896">
    <property type="entry name" value="DNA_primase_S"/>
    <property type="match status" value="1"/>
</dbReference>